<dbReference type="Pfam" id="PF00561">
    <property type="entry name" value="Abhydrolase_1"/>
    <property type="match status" value="1"/>
</dbReference>
<protein>
    <submittedName>
        <fullName evidence="3">Alpha/beta hydrolase</fullName>
    </submittedName>
</protein>
<dbReference type="OrthoDB" id="9805423at2"/>
<dbReference type="InterPro" id="IPR050266">
    <property type="entry name" value="AB_hydrolase_sf"/>
</dbReference>
<name>A0A2N6SEM0_9BACL</name>
<sequence>MFSAKNCQIKLYDDDIVNYVSFGYGKKNLLLIPGLNTERIKGKALQLAFFYRNFLREYKVFIFDHKEHINENYEISDMVEEIAYCIKKLNIDKVDVVGVSQGGMIAQLLAIDYPDIVDKLVLVATTSRNNPTTNKVIDRWIVLAENGKLQELQKNMIETVYSKGYIAKNKWLSILVQILFKPKLDQLDRFIVLARSCLKFDIFDKLDKIQAKTLVIGAALDQVIPVEFSNELAKKINCQKLIFEKSGHAVHQEVSDFNRTVLNFLKSSN</sequence>
<organism evidence="3 4">
    <name type="scientific">Gemella sanguinis</name>
    <dbReference type="NCBI Taxonomy" id="84135"/>
    <lineage>
        <taxon>Bacteria</taxon>
        <taxon>Bacillati</taxon>
        <taxon>Bacillota</taxon>
        <taxon>Bacilli</taxon>
        <taxon>Bacillales</taxon>
        <taxon>Gemellaceae</taxon>
        <taxon>Gemella</taxon>
    </lineage>
</organism>
<comment type="caution">
    <text evidence="3">The sequence shown here is derived from an EMBL/GenBank/DDBJ whole genome shotgun (WGS) entry which is preliminary data.</text>
</comment>
<evidence type="ECO:0000256" key="1">
    <source>
        <dbReference type="ARBA" id="ARBA00022801"/>
    </source>
</evidence>
<dbReference type="STRING" id="84135.GCA_001052115_01272"/>
<dbReference type="PANTHER" id="PTHR43798:SF31">
    <property type="entry name" value="AB HYDROLASE SUPERFAMILY PROTEIN YCLE"/>
    <property type="match status" value="1"/>
</dbReference>
<dbReference type="Gene3D" id="3.40.50.1820">
    <property type="entry name" value="alpha/beta hydrolase"/>
    <property type="match status" value="1"/>
</dbReference>
<dbReference type="Proteomes" id="UP000235670">
    <property type="component" value="Unassembled WGS sequence"/>
</dbReference>
<dbReference type="InterPro" id="IPR029058">
    <property type="entry name" value="AB_hydrolase_fold"/>
</dbReference>
<dbReference type="PANTHER" id="PTHR43798">
    <property type="entry name" value="MONOACYLGLYCEROL LIPASE"/>
    <property type="match status" value="1"/>
</dbReference>
<feature type="domain" description="AB hydrolase-1" evidence="2">
    <location>
        <begin position="29"/>
        <end position="251"/>
    </location>
</feature>
<dbReference type="SUPFAM" id="SSF53474">
    <property type="entry name" value="alpha/beta-Hydrolases"/>
    <property type="match status" value="1"/>
</dbReference>
<evidence type="ECO:0000259" key="2">
    <source>
        <dbReference type="Pfam" id="PF00561"/>
    </source>
</evidence>
<accession>A0A2N6SEM0</accession>
<dbReference type="PRINTS" id="PR00111">
    <property type="entry name" value="ABHYDROLASE"/>
</dbReference>
<dbReference type="AlphaFoldDB" id="A0A2N6SEM0"/>
<evidence type="ECO:0000313" key="3">
    <source>
        <dbReference type="EMBL" id="PMC52398.1"/>
    </source>
</evidence>
<keyword evidence="1 3" id="KW-0378">Hydrolase</keyword>
<dbReference type="EMBL" id="PNGT01000004">
    <property type="protein sequence ID" value="PMC52398.1"/>
    <property type="molecule type" value="Genomic_DNA"/>
</dbReference>
<gene>
    <name evidence="3" type="ORF">CJ218_04540</name>
</gene>
<dbReference type="RefSeq" id="WP_102189777.1">
    <property type="nucleotide sequence ID" value="NZ_PNGT01000004.1"/>
</dbReference>
<dbReference type="GO" id="GO:0016020">
    <property type="term" value="C:membrane"/>
    <property type="evidence" value="ECO:0007669"/>
    <property type="project" value="TreeGrafter"/>
</dbReference>
<dbReference type="InterPro" id="IPR000073">
    <property type="entry name" value="AB_hydrolase_1"/>
</dbReference>
<proteinExistence type="predicted"/>
<evidence type="ECO:0000313" key="4">
    <source>
        <dbReference type="Proteomes" id="UP000235670"/>
    </source>
</evidence>
<dbReference type="GO" id="GO:0016787">
    <property type="term" value="F:hydrolase activity"/>
    <property type="evidence" value="ECO:0007669"/>
    <property type="project" value="UniProtKB-KW"/>
</dbReference>
<reference evidence="3 4" key="1">
    <citation type="submission" date="2017-09" db="EMBL/GenBank/DDBJ databases">
        <title>Bacterial strain isolated from the female urinary microbiota.</title>
        <authorList>
            <person name="Thomas-White K."/>
            <person name="Kumar N."/>
            <person name="Forster S."/>
            <person name="Putonti C."/>
            <person name="Lawley T."/>
            <person name="Wolfe A.J."/>
        </authorList>
    </citation>
    <scope>NUCLEOTIDE SEQUENCE [LARGE SCALE GENOMIC DNA]</scope>
    <source>
        <strain evidence="3 4">UMB0186</strain>
    </source>
</reference>